<dbReference type="AlphaFoldDB" id="A0A8H2VYJ3"/>
<protein>
    <submittedName>
        <fullName evidence="1">37ee4719-9f85-4a29-b0fe-3773cc600a22</fullName>
    </submittedName>
</protein>
<comment type="caution">
    <text evidence="1">The sequence shown here is derived from an EMBL/GenBank/DDBJ whole genome shotgun (WGS) entry which is preliminary data.</text>
</comment>
<sequence length="106" mass="12175">MMRQNARRKTWKASELKQDKIQYMSRLQRSRGWKGRPYASTTSQVAVVHPDAAIAEYSKGKAKIRKAFQEWLKSHVSAFGWLLCSQAENNVSTSPLPNFVYMIAPE</sequence>
<keyword evidence="2" id="KW-1185">Reference proteome</keyword>
<gene>
    <name evidence="1" type="ORF">SCLTRI_LOCUS6261</name>
</gene>
<reference evidence="1" key="1">
    <citation type="submission" date="2020-10" db="EMBL/GenBank/DDBJ databases">
        <authorList>
            <person name="Kusch S."/>
        </authorList>
    </citation>
    <scope>NUCLEOTIDE SEQUENCE</scope>
    <source>
        <strain evidence="1">SwB9</strain>
    </source>
</reference>
<proteinExistence type="predicted"/>
<organism evidence="1 2">
    <name type="scientific">Sclerotinia trifoliorum</name>
    <dbReference type="NCBI Taxonomy" id="28548"/>
    <lineage>
        <taxon>Eukaryota</taxon>
        <taxon>Fungi</taxon>
        <taxon>Dikarya</taxon>
        <taxon>Ascomycota</taxon>
        <taxon>Pezizomycotina</taxon>
        <taxon>Leotiomycetes</taxon>
        <taxon>Helotiales</taxon>
        <taxon>Sclerotiniaceae</taxon>
        <taxon>Sclerotinia</taxon>
    </lineage>
</organism>
<name>A0A8H2VYJ3_9HELO</name>
<evidence type="ECO:0000313" key="2">
    <source>
        <dbReference type="Proteomes" id="UP000624404"/>
    </source>
</evidence>
<accession>A0A8H2VYJ3</accession>
<dbReference type="Proteomes" id="UP000624404">
    <property type="component" value="Unassembled WGS sequence"/>
</dbReference>
<dbReference type="EMBL" id="CAJHIA010000021">
    <property type="protein sequence ID" value="CAD6446469.1"/>
    <property type="molecule type" value="Genomic_DNA"/>
</dbReference>
<evidence type="ECO:0000313" key="1">
    <source>
        <dbReference type="EMBL" id="CAD6446469.1"/>
    </source>
</evidence>